<protein>
    <submittedName>
        <fullName evidence="2">Uncharacterized protein</fullName>
    </submittedName>
</protein>
<feature type="transmembrane region" description="Helical" evidence="1">
    <location>
        <begin position="20"/>
        <end position="41"/>
    </location>
</feature>
<dbReference type="EMBL" id="GBRH01228337">
    <property type="protein sequence ID" value="JAD69558.1"/>
    <property type="molecule type" value="Transcribed_RNA"/>
</dbReference>
<dbReference type="AlphaFoldDB" id="A0A0A9C525"/>
<evidence type="ECO:0000313" key="2">
    <source>
        <dbReference type="EMBL" id="JAD69558.1"/>
    </source>
</evidence>
<reference evidence="2" key="2">
    <citation type="journal article" date="2015" name="Data Brief">
        <title>Shoot transcriptome of the giant reed, Arundo donax.</title>
        <authorList>
            <person name="Barrero R.A."/>
            <person name="Guerrero F.D."/>
            <person name="Moolhuijzen P."/>
            <person name="Goolsby J.A."/>
            <person name="Tidwell J."/>
            <person name="Bellgard S.E."/>
            <person name="Bellgard M.I."/>
        </authorList>
    </citation>
    <scope>NUCLEOTIDE SEQUENCE</scope>
    <source>
        <tissue evidence="2">Shoot tissue taken approximately 20 cm above the soil surface</tissue>
    </source>
</reference>
<organism evidence="2">
    <name type="scientific">Arundo donax</name>
    <name type="common">Giant reed</name>
    <name type="synonym">Donax arundinaceus</name>
    <dbReference type="NCBI Taxonomy" id="35708"/>
    <lineage>
        <taxon>Eukaryota</taxon>
        <taxon>Viridiplantae</taxon>
        <taxon>Streptophyta</taxon>
        <taxon>Embryophyta</taxon>
        <taxon>Tracheophyta</taxon>
        <taxon>Spermatophyta</taxon>
        <taxon>Magnoliopsida</taxon>
        <taxon>Liliopsida</taxon>
        <taxon>Poales</taxon>
        <taxon>Poaceae</taxon>
        <taxon>PACMAD clade</taxon>
        <taxon>Arundinoideae</taxon>
        <taxon>Arundineae</taxon>
        <taxon>Arundo</taxon>
    </lineage>
</organism>
<sequence>MLRYALADDTCLLELDHICLSGYGLLFFCVVSEVAAHFTTWK</sequence>
<evidence type="ECO:0000256" key="1">
    <source>
        <dbReference type="SAM" id="Phobius"/>
    </source>
</evidence>
<accession>A0A0A9C525</accession>
<keyword evidence="1" id="KW-1133">Transmembrane helix</keyword>
<proteinExistence type="predicted"/>
<keyword evidence="1" id="KW-0472">Membrane</keyword>
<keyword evidence="1" id="KW-0812">Transmembrane</keyword>
<reference evidence="2" key="1">
    <citation type="submission" date="2014-09" db="EMBL/GenBank/DDBJ databases">
        <authorList>
            <person name="Magalhaes I.L.F."/>
            <person name="Oliveira U."/>
            <person name="Santos F.R."/>
            <person name="Vidigal T.H.D.A."/>
            <person name="Brescovit A.D."/>
            <person name="Santos A.J."/>
        </authorList>
    </citation>
    <scope>NUCLEOTIDE SEQUENCE</scope>
    <source>
        <tissue evidence="2">Shoot tissue taken approximately 20 cm above the soil surface</tissue>
    </source>
</reference>
<name>A0A0A9C525_ARUDO</name>